<keyword evidence="3" id="KW-0238">DNA-binding</keyword>
<evidence type="ECO:0000313" key="7">
    <source>
        <dbReference type="Proteomes" id="UP001204851"/>
    </source>
</evidence>
<evidence type="ECO:0000256" key="4">
    <source>
        <dbReference type="ARBA" id="ARBA00023163"/>
    </source>
</evidence>
<name>A0ABT1BSK8_9BURK</name>
<comment type="caution">
    <text evidence="6">The sequence shown here is derived from an EMBL/GenBank/DDBJ whole genome shotgun (WGS) entry which is preliminary data.</text>
</comment>
<comment type="similarity">
    <text evidence="1">Belongs to the LysR transcriptional regulatory family.</text>
</comment>
<evidence type="ECO:0000313" key="6">
    <source>
        <dbReference type="EMBL" id="MCO5979209.1"/>
    </source>
</evidence>
<dbReference type="SUPFAM" id="SSF46785">
    <property type="entry name" value="Winged helix' DNA-binding domain"/>
    <property type="match status" value="1"/>
</dbReference>
<sequence length="293" mass="32098">MDIKLRPLRALVEVTRQGGFSQAARTVFATQSAVSKAVRQLEEDLGFVLLDRDVHPPRLTPAGEIVHRRALTLLAEQDDLMAELNALRGLQRGELRLGLPPIGSSQLFAPVFAQFRARYPGIDIRLVEHGSKRLEEVLRAGEIDLAGLLAPVPAEFDFKLVRQEPIVVLIAAGQPLGQASEVELARLSALPFVLFESGFALNPIILEACQQAGFTPHVAARTSQIDFMIELVAAGLGIGFLPRMMAEQRHHAGVRTVTLTAPALTWHMALAWRRGAYLSHAAQAWLDLINPAR</sequence>
<keyword evidence="4" id="KW-0804">Transcription</keyword>
<dbReference type="PANTHER" id="PTHR30419">
    <property type="entry name" value="HTH-TYPE TRANSCRIPTIONAL REGULATOR YBHD"/>
    <property type="match status" value="1"/>
</dbReference>
<dbReference type="PRINTS" id="PR00039">
    <property type="entry name" value="HTHLYSR"/>
</dbReference>
<dbReference type="Proteomes" id="UP001204851">
    <property type="component" value="Unassembled WGS sequence"/>
</dbReference>
<evidence type="ECO:0000256" key="3">
    <source>
        <dbReference type="ARBA" id="ARBA00023125"/>
    </source>
</evidence>
<feature type="domain" description="HTH lysR-type" evidence="5">
    <location>
        <begin position="1"/>
        <end position="60"/>
    </location>
</feature>
<dbReference type="InterPro" id="IPR036390">
    <property type="entry name" value="WH_DNA-bd_sf"/>
</dbReference>
<protein>
    <submittedName>
        <fullName evidence="6">LysR substrate-binding domain-containing protein</fullName>
    </submittedName>
</protein>
<accession>A0ABT1BSK8</accession>
<organism evidence="6 7">
    <name type="scientific">Ideonella oryzae</name>
    <dbReference type="NCBI Taxonomy" id="2937441"/>
    <lineage>
        <taxon>Bacteria</taxon>
        <taxon>Pseudomonadati</taxon>
        <taxon>Pseudomonadota</taxon>
        <taxon>Betaproteobacteria</taxon>
        <taxon>Burkholderiales</taxon>
        <taxon>Sphaerotilaceae</taxon>
        <taxon>Ideonella</taxon>
    </lineage>
</organism>
<evidence type="ECO:0000256" key="2">
    <source>
        <dbReference type="ARBA" id="ARBA00023015"/>
    </source>
</evidence>
<keyword evidence="2" id="KW-0805">Transcription regulation</keyword>
<proteinExistence type="inferred from homology"/>
<gene>
    <name evidence="6" type="ORF">M0L44_21125</name>
</gene>
<keyword evidence="7" id="KW-1185">Reference proteome</keyword>
<dbReference type="CDD" id="cd08438">
    <property type="entry name" value="PBP2_CidR"/>
    <property type="match status" value="1"/>
</dbReference>
<dbReference type="PANTHER" id="PTHR30419:SF8">
    <property type="entry name" value="NITROGEN ASSIMILATION TRANSCRIPTIONAL ACTIVATOR-RELATED"/>
    <property type="match status" value="1"/>
</dbReference>
<dbReference type="InterPro" id="IPR000847">
    <property type="entry name" value="LysR_HTH_N"/>
</dbReference>
<evidence type="ECO:0000256" key="1">
    <source>
        <dbReference type="ARBA" id="ARBA00009437"/>
    </source>
</evidence>
<dbReference type="PROSITE" id="PS50931">
    <property type="entry name" value="HTH_LYSR"/>
    <property type="match status" value="1"/>
</dbReference>
<dbReference type="Pfam" id="PF00126">
    <property type="entry name" value="HTH_1"/>
    <property type="match status" value="1"/>
</dbReference>
<evidence type="ECO:0000259" key="5">
    <source>
        <dbReference type="PROSITE" id="PS50931"/>
    </source>
</evidence>
<dbReference type="Gene3D" id="3.40.190.290">
    <property type="match status" value="1"/>
</dbReference>
<dbReference type="InterPro" id="IPR005119">
    <property type="entry name" value="LysR_subst-bd"/>
</dbReference>
<dbReference type="Pfam" id="PF03466">
    <property type="entry name" value="LysR_substrate"/>
    <property type="match status" value="1"/>
</dbReference>
<reference evidence="6 7" key="1">
    <citation type="submission" date="2022-06" db="EMBL/GenBank/DDBJ databases">
        <title>Ideonella sp. NS12-5 Genome sequencing and assembly.</title>
        <authorList>
            <person name="Jung Y."/>
        </authorList>
    </citation>
    <scope>NUCLEOTIDE SEQUENCE [LARGE SCALE GENOMIC DNA]</scope>
    <source>
        <strain evidence="6 7">NS12-5</strain>
    </source>
</reference>
<dbReference type="InterPro" id="IPR036388">
    <property type="entry name" value="WH-like_DNA-bd_sf"/>
</dbReference>
<dbReference type="EMBL" id="JAMXMC010000018">
    <property type="protein sequence ID" value="MCO5979209.1"/>
    <property type="molecule type" value="Genomic_DNA"/>
</dbReference>
<dbReference type="Gene3D" id="1.10.10.10">
    <property type="entry name" value="Winged helix-like DNA-binding domain superfamily/Winged helix DNA-binding domain"/>
    <property type="match status" value="1"/>
</dbReference>
<dbReference type="InterPro" id="IPR050950">
    <property type="entry name" value="HTH-type_LysR_regulators"/>
</dbReference>
<dbReference type="SUPFAM" id="SSF53850">
    <property type="entry name" value="Periplasmic binding protein-like II"/>
    <property type="match status" value="1"/>
</dbReference>